<dbReference type="InterPro" id="IPR036374">
    <property type="entry name" value="OxRdtase_Mopterin-bd_sf"/>
</dbReference>
<evidence type="ECO:0000259" key="6">
    <source>
        <dbReference type="Pfam" id="PF00174"/>
    </source>
</evidence>
<dbReference type="SUPFAM" id="SSF81296">
    <property type="entry name" value="E set domains"/>
    <property type="match status" value="1"/>
</dbReference>
<comment type="caution">
    <text evidence="8">The sequence shown here is derived from an EMBL/GenBank/DDBJ whole genome shotgun (WGS) entry which is preliminary data.</text>
</comment>
<dbReference type="PANTHER" id="PTHR19372">
    <property type="entry name" value="SULFITE REDUCTASE"/>
    <property type="match status" value="1"/>
</dbReference>
<feature type="domain" description="Moybdenum cofactor oxidoreductase dimerisation" evidence="7">
    <location>
        <begin position="338"/>
        <end position="453"/>
    </location>
</feature>
<dbReference type="CDD" id="cd02110">
    <property type="entry name" value="SO_family_Moco_dimer"/>
    <property type="match status" value="1"/>
</dbReference>
<dbReference type="EMBL" id="JAHCDA010000003">
    <property type="protein sequence ID" value="MBS7812762.1"/>
    <property type="molecule type" value="Genomic_DNA"/>
</dbReference>
<evidence type="ECO:0000256" key="5">
    <source>
        <dbReference type="SAM" id="MobiDB-lite"/>
    </source>
</evidence>
<dbReference type="Pfam" id="PF03404">
    <property type="entry name" value="Mo-co_dimer"/>
    <property type="match status" value="1"/>
</dbReference>
<feature type="region of interest" description="Disordered" evidence="5">
    <location>
        <begin position="72"/>
        <end position="93"/>
    </location>
</feature>
<proteinExistence type="predicted"/>
<dbReference type="Proteomes" id="UP000766336">
    <property type="component" value="Unassembled WGS sequence"/>
</dbReference>
<gene>
    <name evidence="8" type="ORF">KHU32_17555</name>
</gene>
<dbReference type="Pfam" id="PF00174">
    <property type="entry name" value="Oxidored_molyb"/>
    <property type="match status" value="1"/>
</dbReference>
<protein>
    <submittedName>
        <fullName evidence="8">Molybdopterin-dependent oxidoreductase</fullName>
    </submittedName>
</protein>
<dbReference type="SUPFAM" id="SSF56524">
    <property type="entry name" value="Oxidoreductase molybdopterin-binding domain"/>
    <property type="match status" value="1"/>
</dbReference>
<keyword evidence="9" id="KW-1185">Reference proteome</keyword>
<name>A0ABS5QGU1_9PROT</name>
<dbReference type="InterPro" id="IPR005066">
    <property type="entry name" value="MoCF_OxRdtse_dimer"/>
</dbReference>
<dbReference type="RefSeq" id="WP_213671448.1">
    <property type="nucleotide sequence ID" value="NZ_JAHCDA010000003.1"/>
</dbReference>
<dbReference type="InterPro" id="IPR008335">
    <property type="entry name" value="Mopterin_OxRdtase_euk"/>
</dbReference>
<evidence type="ECO:0000256" key="1">
    <source>
        <dbReference type="ARBA" id="ARBA00001924"/>
    </source>
</evidence>
<accession>A0ABS5QGU1</accession>
<dbReference type="PANTHER" id="PTHR19372:SF7">
    <property type="entry name" value="SULFITE OXIDASE, MITOCHONDRIAL"/>
    <property type="match status" value="1"/>
</dbReference>
<evidence type="ECO:0000313" key="9">
    <source>
        <dbReference type="Proteomes" id="UP000766336"/>
    </source>
</evidence>
<reference evidence="8 9" key="1">
    <citation type="submission" date="2021-05" db="EMBL/GenBank/DDBJ databases">
        <title>Roseococcus sp. XZZS9, whole genome shotgun sequencing project.</title>
        <authorList>
            <person name="Zhao G."/>
            <person name="Shen L."/>
        </authorList>
    </citation>
    <scope>NUCLEOTIDE SEQUENCE [LARGE SCALE GENOMIC DNA]</scope>
    <source>
        <strain evidence="8 9">XZZS9</strain>
    </source>
</reference>
<dbReference type="InterPro" id="IPR014756">
    <property type="entry name" value="Ig_E-set"/>
</dbReference>
<keyword evidence="3" id="KW-0479">Metal-binding</keyword>
<comment type="cofactor">
    <cofactor evidence="1">
        <name>Mo-molybdopterin</name>
        <dbReference type="ChEBI" id="CHEBI:71302"/>
    </cofactor>
</comment>
<evidence type="ECO:0000256" key="2">
    <source>
        <dbReference type="ARBA" id="ARBA00022505"/>
    </source>
</evidence>
<dbReference type="InterPro" id="IPR006311">
    <property type="entry name" value="TAT_signal"/>
</dbReference>
<feature type="compositionally biased region" description="Low complexity" evidence="5">
    <location>
        <begin position="72"/>
        <end position="92"/>
    </location>
</feature>
<feature type="region of interest" description="Disordered" evidence="5">
    <location>
        <begin position="1"/>
        <end position="20"/>
    </location>
</feature>
<feature type="domain" description="Oxidoreductase molybdopterin-binding" evidence="6">
    <location>
        <begin position="138"/>
        <end position="308"/>
    </location>
</feature>
<dbReference type="PROSITE" id="PS51318">
    <property type="entry name" value="TAT"/>
    <property type="match status" value="1"/>
</dbReference>
<keyword evidence="2" id="KW-0500">Molybdenum</keyword>
<evidence type="ECO:0000313" key="8">
    <source>
        <dbReference type="EMBL" id="MBS7812762.1"/>
    </source>
</evidence>
<evidence type="ECO:0000256" key="3">
    <source>
        <dbReference type="ARBA" id="ARBA00022723"/>
    </source>
</evidence>
<evidence type="ECO:0000256" key="4">
    <source>
        <dbReference type="ARBA" id="ARBA00023002"/>
    </source>
</evidence>
<organism evidence="8 9">
    <name type="scientific">Roseococcus pinisoli</name>
    <dbReference type="NCBI Taxonomy" id="2835040"/>
    <lineage>
        <taxon>Bacteria</taxon>
        <taxon>Pseudomonadati</taxon>
        <taxon>Pseudomonadota</taxon>
        <taxon>Alphaproteobacteria</taxon>
        <taxon>Acetobacterales</taxon>
        <taxon>Roseomonadaceae</taxon>
        <taxon>Roseococcus</taxon>
    </lineage>
</organism>
<dbReference type="Gene3D" id="3.90.420.10">
    <property type="entry name" value="Oxidoreductase, molybdopterin-binding domain"/>
    <property type="match status" value="1"/>
</dbReference>
<dbReference type="PRINTS" id="PR00407">
    <property type="entry name" value="EUMOPTERIN"/>
</dbReference>
<evidence type="ECO:0000259" key="7">
    <source>
        <dbReference type="Pfam" id="PF03404"/>
    </source>
</evidence>
<dbReference type="InterPro" id="IPR000572">
    <property type="entry name" value="OxRdtase_Mopterin-bd_dom"/>
</dbReference>
<dbReference type="Gene3D" id="2.60.40.650">
    <property type="match status" value="1"/>
</dbReference>
<keyword evidence="4" id="KW-0560">Oxidoreductase</keyword>
<sequence>MASNKRANPPDRSLQELYRDDPERADALAWGRRGALKGSALATMGAALGASIPFAARMPAGTLPELLARPAAAQGTAAPGGTSQGAAAPGPQVFRMPGKNDLILLGDRPLVAETPEHQLDEPVTSAKNFFIRNNGQMPEPVTDPDSWTLTIDGEVNTPLSLKVGELRSRFPNVTLQLQMECGGNGRGAYAPQTRGNQWGNGAISNAEWTGVRLRDVLNAAGLKPSAIYTGHFGADPHLSGATDRQAINRGMRIAKAMDEDTILAFRMNGEAIPHIHGAPLRLITPGWPGSFSQKWLTRIWIRNQVHDGAGMGGTSYRVPVKPIVPGSNNNGADFAELESMPVRAILSSHAHGSRLPAGTRSLDLRGAAWAGDLTARAVHASVDFGATWTEMQVAAPANRHAWQRWQGRIALPSDGYFEVWYRATDSEGRMQPHAAANWNPQGYSANAINRAAILVG</sequence>